<name>A0AAD7H634_9AGAR</name>
<protein>
    <submittedName>
        <fullName evidence="2">Uncharacterized protein</fullName>
    </submittedName>
</protein>
<accession>A0AAD7H634</accession>
<gene>
    <name evidence="2" type="ORF">B0H16DRAFT_1702504</name>
</gene>
<evidence type="ECO:0000313" key="3">
    <source>
        <dbReference type="Proteomes" id="UP001215598"/>
    </source>
</evidence>
<feature type="region of interest" description="Disordered" evidence="1">
    <location>
        <begin position="189"/>
        <end position="209"/>
    </location>
</feature>
<dbReference type="EMBL" id="JARKIB010000346">
    <property type="protein sequence ID" value="KAJ7713298.1"/>
    <property type="molecule type" value="Genomic_DNA"/>
</dbReference>
<sequence>MISSPRAPLRSSSSLSPRAAPRRLHCFAFRYVYAAFARRRNETTLTSVCRRCMCSPSRETAPLSLPVLAIDPISVSHHCPRLPPRDIVRSTALSGTRPHAPWIVPPSIKSQTTCGFCGCGCFSRLGNRGVNWIGTKLEEILRCNLKPAGALEVVTGLPKRKRHNTPAEQLNENVKCRKIQQGPRIGTIVGESLSSGSPGTSSTREQLSDAQDVRFPGTRGILIEPCTGQKQLRRKRWQMGSGVGLFHRRIQPLNSIGKNIEPRHQERREFTINIATGALAPILAGGR</sequence>
<proteinExistence type="predicted"/>
<evidence type="ECO:0000313" key="2">
    <source>
        <dbReference type="EMBL" id="KAJ7713298.1"/>
    </source>
</evidence>
<reference evidence="2" key="1">
    <citation type="submission" date="2023-03" db="EMBL/GenBank/DDBJ databases">
        <title>Massive genome expansion in bonnet fungi (Mycena s.s.) driven by repeated elements and novel gene families across ecological guilds.</title>
        <authorList>
            <consortium name="Lawrence Berkeley National Laboratory"/>
            <person name="Harder C.B."/>
            <person name="Miyauchi S."/>
            <person name="Viragh M."/>
            <person name="Kuo A."/>
            <person name="Thoen E."/>
            <person name="Andreopoulos B."/>
            <person name="Lu D."/>
            <person name="Skrede I."/>
            <person name="Drula E."/>
            <person name="Henrissat B."/>
            <person name="Morin E."/>
            <person name="Kohler A."/>
            <person name="Barry K."/>
            <person name="LaButti K."/>
            <person name="Morin E."/>
            <person name="Salamov A."/>
            <person name="Lipzen A."/>
            <person name="Mereny Z."/>
            <person name="Hegedus B."/>
            <person name="Baldrian P."/>
            <person name="Stursova M."/>
            <person name="Weitz H."/>
            <person name="Taylor A."/>
            <person name="Grigoriev I.V."/>
            <person name="Nagy L.G."/>
            <person name="Martin F."/>
            <person name="Kauserud H."/>
        </authorList>
    </citation>
    <scope>NUCLEOTIDE SEQUENCE</scope>
    <source>
        <strain evidence="2">CBHHK182m</strain>
    </source>
</reference>
<dbReference type="Proteomes" id="UP001215598">
    <property type="component" value="Unassembled WGS sequence"/>
</dbReference>
<keyword evidence="3" id="KW-1185">Reference proteome</keyword>
<evidence type="ECO:0000256" key="1">
    <source>
        <dbReference type="SAM" id="MobiDB-lite"/>
    </source>
</evidence>
<organism evidence="2 3">
    <name type="scientific">Mycena metata</name>
    <dbReference type="NCBI Taxonomy" id="1033252"/>
    <lineage>
        <taxon>Eukaryota</taxon>
        <taxon>Fungi</taxon>
        <taxon>Dikarya</taxon>
        <taxon>Basidiomycota</taxon>
        <taxon>Agaricomycotina</taxon>
        <taxon>Agaricomycetes</taxon>
        <taxon>Agaricomycetidae</taxon>
        <taxon>Agaricales</taxon>
        <taxon>Marasmiineae</taxon>
        <taxon>Mycenaceae</taxon>
        <taxon>Mycena</taxon>
    </lineage>
</organism>
<comment type="caution">
    <text evidence="2">The sequence shown here is derived from an EMBL/GenBank/DDBJ whole genome shotgun (WGS) entry which is preliminary data.</text>
</comment>
<feature type="compositionally biased region" description="Low complexity" evidence="1">
    <location>
        <begin position="192"/>
        <end position="203"/>
    </location>
</feature>
<dbReference type="AlphaFoldDB" id="A0AAD7H634"/>